<evidence type="ECO:0000256" key="1">
    <source>
        <dbReference type="SAM" id="MobiDB-lite"/>
    </source>
</evidence>
<keyword evidence="3" id="KW-1185">Reference proteome</keyword>
<accession>C6L9K3</accession>
<organism evidence="2 3">
    <name type="scientific">Marvinbryantia formatexigens DSM 14469</name>
    <dbReference type="NCBI Taxonomy" id="478749"/>
    <lineage>
        <taxon>Bacteria</taxon>
        <taxon>Bacillati</taxon>
        <taxon>Bacillota</taxon>
        <taxon>Clostridia</taxon>
        <taxon>Lachnospirales</taxon>
        <taxon>Lachnospiraceae</taxon>
        <taxon>Marvinbryantia</taxon>
    </lineage>
</organism>
<feature type="region of interest" description="Disordered" evidence="1">
    <location>
        <begin position="20"/>
        <end position="39"/>
    </location>
</feature>
<evidence type="ECO:0000313" key="2">
    <source>
        <dbReference type="EMBL" id="EET62942.1"/>
    </source>
</evidence>
<dbReference type="EMBL" id="ACCL02000001">
    <property type="protein sequence ID" value="EET62942.1"/>
    <property type="molecule type" value="Genomic_DNA"/>
</dbReference>
<sequence>MQSTPDFSFFWQNDYNKNNKRRAAGGARRQRCRKHNVTF</sequence>
<reference evidence="2" key="1">
    <citation type="submission" date="2009-07" db="EMBL/GenBank/DDBJ databases">
        <authorList>
            <person name="Weinstock G."/>
            <person name="Sodergren E."/>
            <person name="Clifton S."/>
            <person name="Fulton L."/>
            <person name="Fulton B."/>
            <person name="Courtney L."/>
            <person name="Fronick C."/>
            <person name="Harrison M."/>
            <person name="Strong C."/>
            <person name="Farmer C."/>
            <person name="Delahaunty K."/>
            <person name="Markovic C."/>
            <person name="Hall O."/>
            <person name="Minx P."/>
            <person name="Tomlinson C."/>
            <person name="Mitreva M."/>
            <person name="Nelson J."/>
            <person name="Hou S."/>
            <person name="Wollam A."/>
            <person name="Pepin K.H."/>
            <person name="Johnson M."/>
            <person name="Bhonagiri V."/>
            <person name="Nash W.E."/>
            <person name="Warren W."/>
            <person name="Chinwalla A."/>
            <person name="Mardis E.R."/>
            <person name="Wilson R.K."/>
        </authorList>
    </citation>
    <scope>NUCLEOTIDE SEQUENCE [LARGE SCALE GENOMIC DNA]</scope>
    <source>
        <strain evidence="2">DSM 14469</strain>
    </source>
</reference>
<dbReference type="AlphaFoldDB" id="C6L9K3"/>
<proteinExistence type="predicted"/>
<gene>
    <name evidence="2" type="ORF">BRYFOR_05293</name>
</gene>
<protein>
    <submittedName>
        <fullName evidence="2">Uncharacterized protein</fullName>
    </submittedName>
</protein>
<name>C6L9K3_9FIRM</name>
<dbReference type="Proteomes" id="UP000005561">
    <property type="component" value="Unassembled WGS sequence"/>
</dbReference>
<comment type="caution">
    <text evidence="2">The sequence shown here is derived from an EMBL/GenBank/DDBJ whole genome shotgun (WGS) entry which is preliminary data.</text>
</comment>
<evidence type="ECO:0000313" key="3">
    <source>
        <dbReference type="Proteomes" id="UP000005561"/>
    </source>
</evidence>